<evidence type="ECO:0000256" key="2">
    <source>
        <dbReference type="ARBA" id="ARBA00004752"/>
    </source>
</evidence>
<evidence type="ECO:0000256" key="7">
    <source>
        <dbReference type="ARBA" id="ARBA00022741"/>
    </source>
</evidence>
<dbReference type="GO" id="GO:0005737">
    <property type="term" value="C:cytoplasm"/>
    <property type="evidence" value="ECO:0007669"/>
    <property type="project" value="UniProtKB-SubCell"/>
</dbReference>
<feature type="binding site" evidence="14">
    <location>
        <begin position="126"/>
        <end position="132"/>
    </location>
    <ligand>
        <name>ATP</name>
        <dbReference type="ChEBI" id="CHEBI:30616"/>
    </ligand>
</feature>
<dbReference type="EMBL" id="CP097751">
    <property type="protein sequence ID" value="URJ27383.1"/>
    <property type="molecule type" value="Genomic_DNA"/>
</dbReference>
<dbReference type="KEGG" id="bhb:M9394_02320"/>
<evidence type="ECO:0000313" key="18">
    <source>
        <dbReference type="EMBL" id="URJ27383.1"/>
    </source>
</evidence>
<dbReference type="InterPro" id="IPR000713">
    <property type="entry name" value="Mur_ligase_N"/>
</dbReference>
<keyword evidence="8 14" id="KW-0067">ATP-binding</keyword>
<evidence type="ECO:0000256" key="12">
    <source>
        <dbReference type="ARBA" id="ARBA00023316"/>
    </source>
</evidence>
<dbReference type="GO" id="GO:0071555">
    <property type="term" value="P:cell wall organization"/>
    <property type="evidence" value="ECO:0007669"/>
    <property type="project" value="UniProtKB-KW"/>
</dbReference>
<keyword evidence="10 14" id="KW-0573">Peptidoglycan synthesis</keyword>
<organism evidence="18 19">
    <name type="scientific">Candidatus Blochmanniella camponoti</name>
    <dbReference type="NCBI Taxonomy" id="108080"/>
    <lineage>
        <taxon>Bacteria</taxon>
        <taxon>Pseudomonadati</taxon>
        <taxon>Pseudomonadota</taxon>
        <taxon>Gammaproteobacteria</taxon>
        <taxon>Enterobacterales</taxon>
        <taxon>Enterobacteriaceae</taxon>
        <taxon>ant endosymbionts</taxon>
        <taxon>Candidatus Blochmanniella</taxon>
    </lineage>
</organism>
<dbReference type="InterPro" id="IPR013221">
    <property type="entry name" value="Mur_ligase_cen"/>
</dbReference>
<dbReference type="GO" id="GO:0008360">
    <property type="term" value="P:regulation of cell shape"/>
    <property type="evidence" value="ECO:0007669"/>
    <property type="project" value="UniProtKB-KW"/>
</dbReference>
<dbReference type="InterPro" id="IPR004101">
    <property type="entry name" value="Mur_ligase_C"/>
</dbReference>
<keyword evidence="12 14" id="KW-0961">Cell wall biogenesis/degradation</keyword>
<accession>A0AAE9L4Q3</accession>
<evidence type="ECO:0000256" key="1">
    <source>
        <dbReference type="ARBA" id="ARBA00004496"/>
    </source>
</evidence>
<evidence type="ECO:0000259" key="15">
    <source>
        <dbReference type="Pfam" id="PF01225"/>
    </source>
</evidence>
<comment type="subcellular location">
    <subcellularLocation>
        <location evidence="1 14">Cytoplasm</location>
    </subcellularLocation>
</comment>
<evidence type="ECO:0000256" key="6">
    <source>
        <dbReference type="ARBA" id="ARBA00022618"/>
    </source>
</evidence>
<protein>
    <recommendedName>
        <fullName evidence="3 14">UDP-N-acetylmuramate--L-alanine ligase</fullName>
        <ecNumber evidence="3 14">6.3.2.8</ecNumber>
    </recommendedName>
    <alternativeName>
        <fullName evidence="14">UDP-N-acetylmuramoyl-L-alanine synthetase</fullName>
    </alternativeName>
</protein>
<dbReference type="SUPFAM" id="SSF53623">
    <property type="entry name" value="MurD-like peptide ligases, catalytic domain"/>
    <property type="match status" value="1"/>
</dbReference>
<gene>
    <name evidence="14 18" type="primary">murC</name>
    <name evidence="18" type="ORF">M9394_02320</name>
</gene>
<evidence type="ECO:0000313" key="19">
    <source>
        <dbReference type="Proteomes" id="UP001056323"/>
    </source>
</evidence>
<dbReference type="InterPro" id="IPR036615">
    <property type="entry name" value="Mur_ligase_C_dom_sf"/>
</dbReference>
<keyword evidence="7 14" id="KW-0547">Nucleotide-binding</keyword>
<reference evidence="18" key="1">
    <citation type="submission" date="2022-05" db="EMBL/GenBank/DDBJ databases">
        <title>Impact of host demography and evolutionary history on endosymbiont molecular evolution: a test in carpenter ants (Genus Camponotus) and their Blochmannia endosymbionts.</title>
        <authorList>
            <person name="Manthey J.D."/>
            <person name="Giron J.C."/>
            <person name="Hruska J.P."/>
        </authorList>
    </citation>
    <scope>NUCLEOTIDE SEQUENCE</scope>
    <source>
        <strain evidence="18">C-049</strain>
    </source>
</reference>
<keyword evidence="5 14" id="KW-0436">Ligase</keyword>
<evidence type="ECO:0000256" key="8">
    <source>
        <dbReference type="ARBA" id="ARBA00022840"/>
    </source>
</evidence>
<evidence type="ECO:0000256" key="11">
    <source>
        <dbReference type="ARBA" id="ARBA00023306"/>
    </source>
</evidence>
<dbReference type="GO" id="GO:0008763">
    <property type="term" value="F:UDP-N-acetylmuramate-L-alanine ligase activity"/>
    <property type="evidence" value="ECO:0007669"/>
    <property type="project" value="UniProtKB-UniRule"/>
</dbReference>
<evidence type="ECO:0000259" key="16">
    <source>
        <dbReference type="Pfam" id="PF02875"/>
    </source>
</evidence>
<dbReference type="HAMAP" id="MF_00046">
    <property type="entry name" value="MurC"/>
    <property type="match status" value="1"/>
</dbReference>
<evidence type="ECO:0000256" key="10">
    <source>
        <dbReference type="ARBA" id="ARBA00022984"/>
    </source>
</evidence>
<dbReference type="Pfam" id="PF02875">
    <property type="entry name" value="Mur_ligase_C"/>
    <property type="match status" value="1"/>
</dbReference>
<comment type="function">
    <text evidence="14">Cell wall formation.</text>
</comment>
<keyword evidence="11 14" id="KW-0131">Cell cycle</keyword>
<evidence type="ECO:0000256" key="5">
    <source>
        <dbReference type="ARBA" id="ARBA00022598"/>
    </source>
</evidence>
<dbReference type="EC" id="6.3.2.8" evidence="3 14"/>
<dbReference type="Pfam" id="PF08245">
    <property type="entry name" value="Mur_ligase_M"/>
    <property type="match status" value="1"/>
</dbReference>
<comment type="pathway">
    <text evidence="2 14">Cell wall biogenesis; peptidoglycan biosynthesis.</text>
</comment>
<dbReference type="PANTHER" id="PTHR43445">
    <property type="entry name" value="UDP-N-ACETYLMURAMATE--L-ALANINE LIGASE-RELATED"/>
    <property type="match status" value="1"/>
</dbReference>
<evidence type="ECO:0000259" key="17">
    <source>
        <dbReference type="Pfam" id="PF08245"/>
    </source>
</evidence>
<keyword evidence="9 14" id="KW-0133">Cell shape</keyword>
<feature type="domain" description="Mur ligase central" evidence="17">
    <location>
        <begin position="124"/>
        <end position="304"/>
    </location>
</feature>
<dbReference type="InterPro" id="IPR036565">
    <property type="entry name" value="Mur-like_cat_sf"/>
</dbReference>
<dbReference type="GO" id="GO:0009252">
    <property type="term" value="P:peptidoglycan biosynthetic process"/>
    <property type="evidence" value="ECO:0007669"/>
    <property type="project" value="UniProtKB-UniRule"/>
</dbReference>
<evidence type="ECO:0000256" key="13">
    <source>
        <dbReference type="ARBA" id="ARBA00047833"/>
    </source>
</evidence>
<dbReference type="Pfam" id="PF01225">
    <property type="entry name" value="Mur_ligase"/>
    <property type="match status" value="1"/>
</dbReference>
<feature type="domain" description="Mur ligase N-terminal catalytic" evidence="15">
    <location>
        <begin position="22"/>
        <end position="120"/>
    </location>
</feature>
<dbReference type="SUPFAM" id="SSF51984">
    <property type="entry name" value="MurCD N-terminal domain"/>
    <property type="match status" value="1"/>
</dbReference>
<sequence length="480" mass="53627">MSNILLSNPINAIPMMNRVRQIHFVGIGGTGMCGIAEILAHEGYCITGSDIIYNSTIRHLFELGVKVFIGHKYSNINNANVVVVSSAIHPNNPEILAAKQARIPVIKRAEMLSELMRFRYGIAISGTHGKTTTTTMIANIYTAAGLDPTFINGGIVKSAGVYARLGYSRYLIVEADESDNSFLYLHPMVEVITNIDTDHIHEYQGNFEYLKKAFIDFLHNLPFYGYAIVCIDDPVICEILPKINRKIITYGFNENANLHIFNYHQHIEKSSFTILRPNQTKLQVTLNAPGCHNALNATAAIAVATEEGISDKIILKTMLDFQGTHRRFENLGHYSLNKINGQPGEILLIDDYGHHPAELHATIATIRTGWPDRRLIMVFQPHRYTRIKELYYDFVDVLSNVDILLILHVYSAGESPILGADSQSLCHAIREFGKINPTFISNTQILSGALSRFLRNNDLLLIQGAGTIGEVVRRLIVKND</sequence>
<dbReference type="Gene3D" id="3.40.50.720">
    <property type="entry name" value="NAD(P)-binding Rossmann-like Domain"/>
    <property type="match status" value="1"/>
</dbReference>
<dbReference type="GO" id="GO:0005524">
    <property type="term" value="F:ATP binding"/>
    <property type="evidence" value="ECO:0007669"/>
    <property type="project" value="UniProtKB-UniRule"/>
</dbReference>
<comment type="similarity">
    <text evidence="14">Belongs to the MurCDEF family.</text>
</comment>
<dbReference type="InterPro" id="IPR005758">
    <property type="entry name" value="UDP-N-AcMur_Ala_ligase_MurC"/>
</dbReference>
<evidence type="ECO:0000256" key="9">
    <source>
        <dbReference type="ARBA" id="ARBA00022960"/>
    </source>
</evidence>
<evidence type="ECO:0000256" key="14">
    <source>
        <dbReference type="HAMAP-Rule" id="MF_00046"/>
    </source>
</evidence>
<name>A0AAE9L4Q3_9ENTR</name>
<dbReference type="Gene3D" id="3.90.190.20">
    <property type="entry name" value="Mur ligase, C-terminal domain"/>
    <property type="match status" value="1"/>
</dbReference>
<keyword evidence="6 14" id="KW-0132">Cell division</keyword>
<comment type="catalytic activity">
    <reaction evidence="13 14">
        <text>UDP-N-acetyl-alpha-D-muramate + L-alanine + ATP = UDP-N-acetyl-alpha-D-muramoyl-L-alanine + ADP + phosphate + H(+)</text>
        <dbReference type="Rhea" id="RHEA:23372"/>
        <dbReference type="ChEBI" id="CHEBI:15378"/>
        <dbReference type="ChEBI" id="CHEBI:30616"/>
        <dbReference type="ChEBI" id="CHEBI:43474"/>
        <dbReference type="ChEBI" id="CHEBI:57972"/>
        <dbReference type="ChEBI" id="CHEBI:70757"/>
        <dbReference type="ChEBI" id="CHEBI:83898"/>
        <dbReference type="ChEBI" id="CHEBI:456216"/>
        <dbReference type="EC" id="6.3.2.8"/>
    </reaction>
</comment>
<dbReference type="NCBIfam" id="TIGR01082">
    <property type="entry name" value="murC"/>
    <property type="match status" value="1"/>
</dbReference>
<dbReference type="PANTHER" id="PTHR43445:SF3">
    <property type="entry name" value="UDP-N-ACETYLMURAMATE--L-ALANINE LIGASE"/>
    <property type="match status" value="1"/>
</dbReference>
<proteinExistence type="inferred from homology"/>
<feature type="domain" description="Mur ligase C-terminal" evidence="16">
    <location>
        <begin position="342"/>
        <end position="466"/>
    </location>
</feature>
<dbReference type="Proteomes" id="UP001056323">
    <property type="component" value="Chromosome"/>
</dbReference>
<dbReference type="RefSeq" id="WP_250249868.1">
    <property type="nucleotide sequence ID" value="NZ_CP097751.1"/>
</dbReference>
<dbReference type="SUPFAM" id="SSF53244">
    <property type="entry name" value="MurD-like peptide ligases, peptide-binding domain"/>
    <property type="match status" value="1"/>
</dbReference>
<evidence type="ECO:0000256" key="4">
    <source>
        <dbReference type="ARBA" id="ARBA00022490"/>
    </source>
</evidence>
<dbReference type="FunFam" id="3.40.1190.10:FF:000001">
    <property type="entry name" value="UDP-N-acetylmuramate--L-alanine ligase"/>
    <property type="match status" value="1"/>
</dbReference>
<evidence type="ECO:0000256" key="3">
    <source>
        <dbReference type="ARBA" id="ARBA00012211"/>
    </source>
</evidence>
<dbReference type="InterPro" id="IPR050061">
    <property type="entry name" value="MurCDEF_pg_biosynth"/>
</dbReference>
<dbReference type="AlphaFoldDB" id="A0AAE9L4Q3"/>
<dbReference type="GO" id="GO:0051301">
    <property type="term" value="P:cell division"/>
    <property type="evidence" value="ECO:0007669"/>
    <property type="project" value="UniProtKB-KW"/>
</dbReference>
<dbReference type="Gene3D" id="3.40.1190.10">
    <property type="entry name" value="Mur-like, catalytic domain"/>
    <property type="match status" value="1"/>
</dbReference>
<keyword evidence="4 14" id="KW-0963">Cytoplasm</keyword>